<dbReference type="STRING" id="8022.A0A060XWQ7"/>
<name>A0A060XWQ7_ONCMY</name>
<dbReference type="PaxDb" id="8022-A0A060XWQ7"/>
<evidence type="ECO:0000313" key="2">
    <source>
        <dbReference type="Proteomes" id="UP000193380"/>
    </source>
</evidence>
<accession>A0A060XWQ7</accession>
<reference evidence="1" key="1">
    <citation type="journal article" date="2014" name="Nat. Commun.">
        <title>The rainbow trout genome provides novel insights into evolution after whole-genome duplication in vertebrates.</title>
        <authorList>
            <person name="Berthelot C."/>
            <person name="Brunet F."/>
            <person name="Chalopin D."/>
            <person name="Juanchich A."/>
            <person name="Bernard M."/>
            <person name="Noel B."/>
            <person name="Bento P."/>
            <person name="Da Silva C."/>
            <person name="Labadie K."/>
            <person name="Alberti A."/>
            <person name="Aury J.M."/>
            <person name="Louis A."/>
            <person name="Dehais P."/>
            <person name="Bardou P."/>
            <person name="Montfort J."/>
            <person name="Klopp C."/>
            <person name="Cabau C."/>
            <person name="Gaspin C."/>
            <person name="Thorgaard G.H."/>
            <person name="Boussaha M."/>
            <person name="Quillet E."/>
            <person name="Guyomard R."/>
            <person name="Galiana D."/>
            <person name="Bobe J."/>
            <person name="Volff J.N."/>
            <person name="Genet C."/>
            <person name="Wincker P."/>
            <person name="Jaillon O."/>
            <person name="Roest Crollius H."/>
            <person name="Guiguen Y."/>
        </authorList>
    </citation>
    <scope>NUCLEOTIDE SEQUENCE [LARGE SCALE GENOMIC DNA]</scope>
</reference>
<reference evidence="1" key="2">
    <citation type="submission" date="2014-03" db="EMBL/GenBank/DDBJ databases">
        <authorList>
            <person name="Genoscope - CEA"/>
        </authorList>
    </citation>
    <scope>NUCLEOTIDE SEQUENCE</scope>
</reference>
<dbReference type="Proteomes" id="UP000193380">
    <property type="component" value="Unassembled WGS sequence"/>
</dbReference>
<gene>
    <name evidence="1" type="ORF">GSONMT00049751001</name>
</gene>
<organism evidence="1 2">
    <name type="scientific">Oncorhynchus mykiss</name>
    <name type="common">Rainbow trout</name>
    <name type="synonym">Salmo gairdneri</name>
    <dbReference type="NCBI Taxonomy" id="8022"/>
    <lineage>
        <taxon>Eukaryota</taxon>
        <taxon>Metazoa</taxon>
        <taxon>Chordata</taxon>
        <taxon>Craniata</taxon>
        <taxon>Vertebrata</taxon>
        <taxon>Euteleostomi</taxon>
        <taxon>Actinopterygii</taxon>
        <taxon>Neopterygii</taxon>
        <taxon>Teleostei</taxon>
        <taxon>Protacanthopterygii</taxon>
        <taxon>Salmoniformes</taxon>
        <taxon>Salmonidae</taxon>
        <taxon>Salmoninae</taxon>
        <taxon>Oncorhynchus</taxon>
    </lineage>
</organism>
<proteinExistence type="predicted"/>
<dbReference type="AlphaFoldDB" id="A0A060XWQ7"/>
<protein>
    <submittedName>
        <fullName evidence="1">Uncharacterized protein</fullName>
    </submittedName>
</protein>
<evidence type="ECO:0000313" key="1">
    <source>
        <dbReference type="EMBL" id="CDQ84098.1"/>
    </source>
</evidence>
<sequence length="34" mass="4187">MAGHEWEYKDWFEREEFIGQISDIRVQNLQGMWG</sequence>
<dbReference type="EMBL" id="FR906334">
    <property type="protein sequence ID" value="CDQ84098.1"/>
    <property type="molecule type" value="Genomic_DNA"/>
</dbReference>